<gene>
    <name evidence="3" type="ORF">C8N47_1205</name>
</gene>
<feature type="domain" description="Phosphatidic acid phosphatase type 2/haloperoxidase" evidence="2">
    <location>
        <begin position="59"/>
        <end position="172"/>
    </location>
</feature>
<sequence length="229" mass="26774">MQSLIDIDKSIFFFFNGMHNPFWDVVMALFTRTEYWILFYAILIFYIIKRYRLKAVLILVVIALTILVADQFSGLIKDSVQRLRPTHDPSMQELVHNVLSRGGKYSYFSAHASNTFAVATLLSLVFKNRNFNILIFCWATVVSYTRLYLGVHFPFDIVTGIAFGLLLGWAMYKLILFSDKRLFMLGLPMVSDAKLRPKDLRFILIYFFVLLLSTFIVVNRLLHFNWIQL</sequence>
<evidence type="ECO:0000256" key="1">
    <source>
        <dbReference type="SAM" id="Phobius"/>
    </source>
</evidence>
<evidence type="ECO:0000313" key="4">
    <source>
        <dbReference type="Proteomes" id="UP000243525"/>
    </source>
</evidence>
<dbReference type="InterPro" id="IPR036938">
    <property type="entry name" value="PAP2/HPO_sf"/>
</dbReference>
<dbReference type="SMART" id="SM00014">
    <property type="entry name" value="acidPPc"/>
    <property type="match status" value="1"/>
</dbReference>
<feature type="transmembrane region" description="Helical" evidence="1">
    <location>
        <begin position="157"/>
        <end position="179"/>
    </location>
</feature>
<name>A0A2T5BYF1_9BACT</name>
<feature type="transmembrane region" description="Helical" evidence="1">
    <location>
        <begin position="105"/>
        <end position="126"/>
    </location>
</feature>
<keyword evidence="1" id="KW-1133">Transmembrane helix</keyword>
<keyword evidence="4" id="KW-1185">Reference proteome</keyword>
<feature type="transmembrane region" description="Helical" evidence="1">
    <location>
        <begin position="133"/>
        <end position="151"/>
    </location>
</feature>
<dbReference type="EMBL" id="QAAD01000020">
    <property type="protein sequence ID" value="PTN07220.1"/>
    <property type="molecule type" value="Genomic_DNA"/>
</dbReference>
<feature type="transmembrane region" description="Helical" evidence="1">
    <location>
        <begin position="200"/>
        <end position="222"/>
    </location>
</feature>
<keyword evidence="1" id="KW-0812">Transmembrane</keyword>
<dbReference type="OrthoDB" id="9789113at2"/>
<evidence type="ECO:0000313" key="3">
    <source>
        <dbReference type="EMBL" id="PTN07220.1"/>
    </source>
</evidence>
<comment type="caution">
    <text evidence="3">The sequence shown here is derived from an EMBL/GenBank/DDBJ whole genome shotgun (WGS) entry which is preliminary data.</text>
</comment>
<dbReference type="PANTHER" id="PTHR14969:SF13">
    <property type="entry name" value="AT30094P"/>
    <property type="match status" value="1"/>
</dbReference>
<dbReference type="SUPFAM" id="SSF48317">
    <property type="entry name" value="Acid phosphatase/Vanadium-dependent haloperoxidase"/>
    <property type="match status" value="1"/>
</dbReference>
<dbReference type="Gene3D" id="1.20.144.10">
    <property type="entry name" value="Phosphatidic acid phosphatase type 2/haloperoxidase"/>
    <property type="match status" value="1"/>
</dbReference>
<feature type="transmembrane region" description="Helical" evidence="1">
    <location>
        <begin position="25"/>
        <end position="48"/>
    </location>
</feature>
<dbReference type="PANTHER" id="PTHR14969">
    <property type="entry name" value="SPHINGOSINE-1-PHOSPHATE PHOSPHOHYDROLASE"/>
    <property type="match status" value="1"/>
</dbReference>
<dbReference type="AlphaFoldDB" id="A0A2T5BYF1"/>
<dbReference type="Pfam" id="PF01569">
    <property type="entry name" value="PAP2"/>
    <property type="match status" value="1"/>
</dbReference>
<protein>
    <submittedName>
        <fullName evidence="3">Undecaprenyl-diphosphatase</fullName>
    </submittedName>
</protein>
<organism evidence="3 4">
    <name type="scientific">Mangrovibacterium marinum</name>
    <dbReference type="NCBI Taxonomy" id="1639118"/>
    <lineage>
        <taxon>Bacteria</taxon>
        <taxon>Pseudomonadati</taxon>
        <taxon>Bacteroidota</taxon>
        <taxon>Bacteroidia</taxon>
        <taxon>Marinilabiliales</taxon>
        <taxon>Prolixibacteraceae</taxon>
        <taxon>Mangrovibacterium</taxon>
    </lineage>
</organism>
<dbReference type="Proteomes" id="UP000243525">
    <property type="component" value="Unassembled WGS sequence"/>
</dbReference>
<keyword evidence="1" id="KW-0472">Membrane</keyword>
<evidence type="ECO:0000259" key="2">
    <source>
        <dbReference type="SMART" id="SM00014"/>
    </source>
</evidence>
<dbReference type="InterPro" id="IPR000326">
    <property type="entry name" value="PAP2/HPO"/>
</dbReference>
<reference evidence="3 4" key="1">
    <citation type="submission" date="2018-04" db="EMBL/GenBank/DDBJ databases">
        <title>Genomic Encyclopedia of Archaeal and Bacterial Type Strains, Phase II (KMG-II): from individual species to whole genera.</title>
        <authorList>
            <person name="Goeker M."/>
        </authorList>
    </citation>
    <scope>NUCLEOTIDE SEQUENCE [LARGE SCALE GENOMIC DNA]</scope>
    <source>
        <strain evidence="3 4">DSM 28823</strain>
    </source>
</reference>
<feature type="transmembrane region" description="Helical" evidence="1">
    <location>
        <begin position="55"/>
        <end position="76"/>
    </location>
</feature>
<proteinExistence type="predicted"/>
<accession>A0A2T5BYF1</accession>
<dbReference type="RefSeq" id="WP_107823417.1">
    <property type="nucleotide sequence ID" value="NZ_OY782574.1"/>
</dbReference>